<evidence type="ECO:0000256" key="2">
    <source>
        <dbReference type="ARBA" id="ARBA00006448"/>
    </source>
</evidence>
<keyword evidence="5 7" id="KW-1133">Transmembrane helix</keyword>
<proteinExistence type="inferred from homology"/>
<gene>
    <name evidence="10" type="ORF">IAQ67_11845</name>
</gene>
<dbReference type="EMBL" id="CP061172">
    <property type="protein sequence ID" value="QNR69640.1"/>
    <property type="molecule type" value="Genomic_DNA"/>
</dbReference>
<feature type="transmembrane region" description="Helical" evidence="7">
    <location>
        <begin position="6"/>
        <end position="24"/>
    </location>
</feature>
<protein>
    <submittedName>
        <fullName evidence="10">DUF421 domain-containing protein</fullName>
    </submittedName>
</protein>
<dbReference type="RefSeq" id="WP_190299276.1">
    <property type="nucleotide sequence ID" value="NZ_CP061172.1"/>
</dbReference>
<feature type="domain" description="YetF C-terminal" evidence="8">
    <location>
        <begin position="171"/>
        <end position="228"/>
    </location>
</feature>
<dbReference type="GO" id="GO:0005886">
    <property type="term" value="C:plasma membrane"/>
    <property type="evidence" value="ECO:0007669"/>
    <property type="project" value="UniProtKB-SubCell"/>
</dbReference>
<evidence type="ECO:0000313" key="11">
    <source>
        <dbReference type="Proteomes" id="UP000516384"/>
    </source>
</evidence>
<dbReference type="Gene3D" id="3.30.240.20">
    <property type="entry name" value="bsu07140 like domains"/>
    <property type="match status" value="2"/>
</dbReference>
<feature type="domain" description="YetF C-terminal" evidence="8">
    <location>
        <begin position="83"/>
        <end position="151"/>
    </location>
</feature>
<keyword evidence="3" id="KW-1003">Cell membrane</keyword>
<evidence type="ECO:0000259" key="9">
    <source>
        <dbReference type="Pfam" id="PF20730"/>
    </source>
</evidence>
<dbReference type="Proteomes" id="UP000516384">
    <property type="component" value="Chromosome"/>
</dbReference>
<name>A0A7H0YEY2_9BACL</name>
<organism evidence="10 11">
    <name type="scientific">Paenibacillus peoriae</name>
    <dbReference type="NCBI Taxonomy" id="59893"/>
    <lineage>
        <taxon>Bacteria</taxon>
        <taxon>Bacillati</taxon>
        <taxon>Bacillota</taxon>
        <taxon>Bacilli</taxon>
        <taxon>Bacillales</taxon>
        <taxon>Paenibacillaceae</taxon>
        <taxon>Paenibacillus</taxon>
    </lineage>
</organism>
<evidence type="ECO:0000313" key="10">
    <source>
        <dbReference type="EMBL" id="QNR69640.1"/>
    </source>
</evidence>
<dbReference type="AlphaFoldDB" id="A0A7H0YEY2"/>
<dbReference type="PANTHER" id="PTHR34582:SF5">
    <property type="entry name" value="UPF0702 TRANSMEMBRANE PROTEIN YETF"/>
    <property type="match status" value="1"/>
</dbReference>
<evidence type="ECO:0000256" key="5">
    <source>
        <dbReference type="ARBA" id="ARBA00022989"/>
    </source>
</evidence>
<evidence type="ECO:0000256" key="4">
    <source>
        <dbReference type="ARBA" id="ARBA00022692"/>
    </source>
</evidence>
<keyword evidence="4 7" id="KW-0812">Transmembrane</keyword>
<sequence length="237" mass="26808">MEVFVTIGVKLTISFFGLWIITFITGRKTLSQLTPLDFLTSLVLSEIVGNTLYDDKVTIGQLLFALALWCALAYFFEKATTRFVKFGYMAEGRTVLLVDKGQVNQEMLEKYDIEFTQLLSMLRQQNIFSLREVWYATLETNGSLSVMRKPEYEPPAAQDMGIDAQPDLFSVTVIDKGKLLNESMRGKSIDIEEIKAKVREQGYDSIDEIAYAEFSEDGTLHVVPMNENKHQKSGGSI</sequence>
<feature type="domain" description="YetF-like N-terminal transmembrane" evidence="9">
    <location>
        <begin position="5"/>
        <end position="77"/>
    </location>
</feature>
<dbReference type="InterPro" id="IPR048454">
    <property type="entry name" value="YetF_N"/>
</dbReference>
<reference evidence="10 11" key="1">
    <citation type="submission" date="2020-09" db="EMBL/GenBank/DDBJ databases">
        <title>Characterization of Paenibacillus peoriae strain ZF390 with broad-spectrum antimicrobial activity as a potential biocontrol agent.</title>
        <authorList>
            <person name="Li L."/>
            <person name="Zhao Y."/>
            <person name="Li B."/>
            <person name="Xie X."/>
        </authorList>
    </citation>
    <scope>NUCLEOTIDE SEQUENCE [LARGE SCALE GENOMIC DNA]</scope>
    <source>
        <strain evidence="10 11">ZF390</strain>
    </source>
</reference>
<dbReference type="Pfam" id="PF04239">
    <property type="entry name" value="DUF421"/>
    <property type="match status" value="2"/>
</dbReference>
<keyword evidence="6 7" id="KW-0472">Membrane</keyword>
<accession>A0A7H0YEY2</accession>
<evidence type="ECO:0000256" key="7">
    <source>
        <dbReference type="SAM" id="Phobius"/>
    </source>
</evidence>
<dbReference type="PANTHER" id="PTHR34582">
    <property type="entry name" value="UPF0702 TRANSMEMBRANE PROTEIN YCAP"/>
    <property type="match status" value="1"/>
</dbReference>
<feature type="transmembrane region" description="Helical" evidence="7">
    <location>
        <begin position="59"/>
        <end position="76"/>
    </location>
</feature>
<evidence type="ECO:0000259" key="8">
    <source>
        <dbReference type="Pfam" id="PF04239"/>
    </source>
</evidence>
<evidence type="ECO:0000256" key="3">
    <source>
        <dbReference type="ARBA" id="ARBA00022475"/>
    </source>
</evidence>
<comment type="similarity">
    <text evidence="2">Belongs to the UPF0702 family.</text>
</comment>
<evidence type="ECO:0000256" key="6">
    <source>
        <dbReference type="ARBA" id="ARBA00023136"/>
    </source>
</evidence>
<dbReference type="InterPro" id="IPR023090">
    <property type="entry name" value="UPF0702_alpha/beta_dom_sf"/>
</dbReference>
<evidence type="ECO:0000256" key="1">
    <source>
        <dbReference type="ARBA" id="ARBA00004651"/>
    </source>
</evidence>
<dbReference type="Pfam" id="PF20730">
    <property type="entry name" value="YetF_N"/>
    <property type="match status" value="1"/>
</dbReference>
<comment type="subcellular location">
    <subcellularLocation>
        <location evidence="1">Cell membrane</location>
        <topology evidence="1">Multi-pass membrane protein</topology>
    </subcellularLocation>
</comment>
<dbReference type="InterPro" id="IPR007353">
    <property type="entry name" value="DUF421"/>
</dbReference>